<dbReference type="CDD" id="cd06899">
    <property type="entry name" value="lectin_legume_LecRK_Arcelin_ConA"/>
    <property type="match status" value="1"/>
</dbReference>
<dbReference type="InterPro" id="IPR050258">
    <property type="entry name" value="Leguminous_Lectin"/>
</dbReference>
<dbReference type="AlphaFoldDB" id="A0A9Q0K8I2"/>
<evidence type="ECO:0000256" key="18">
    <source>
        <dbReference type="ARBA" id="ARBA00023170"/>
    </source>
</evidence>
<evidence type="ECO:0000256" key="12">
    <source>
        <dbReference type="ARBA" id="ARBA00022734"/>
    </source>
</evidence>
<evidence type="ECO:0000256" key="5">
    <source>
        <dbReference type="ARBA" id="ARBA00010217"/>
    </source>
</evidence>
<keyword evidence="26" id="KW-1185">Reference proteome</keyword>
<evidence type="ECO:0000256" key="1">
    <source>
        <dbReference type="ARBA" id="ARBA00004236"/>
    </source>
</evidence>
<dbReference type="PANTHER" id="PTHR32401:SF51">
    <property type="entry name" value="NON-SPECIFIC SERINE_THREONINE PROTEIN KINASE"/>
    <property type="match status" value="1"/>
</dbReference>
<comment type="similarity">
    <text evidence="4">In the N-terminal section; belongs to the leguminous lectin family.</text>
</comment>
<evidence type="ECO:0000256" key="19">
    <source>
        <dbReference type="ARBA" id="ARBA00023180"/>
    </source>
</evidence>
<evidence type="ECO:0000256" key="9">
    <source>
        <dbReference type="ARBA" id="ARBA00022679"/>
    </source>
</evidence>
<keyword evidence="13" id="KW-0547">Nucleotide-binding</keyword>
<evidence type="ECO:0000256" key="22">
    <source>
        <dbReference type="SAM" id="Phobius"/>
    </source>
</evidence>
<feature type="transmembrane region" description="Helical" evidence="22">
    <location>
        <begin position="284"/>
        <end position="305"/>
    </location>
</feature>
<keyword evidence="14" id="KW-0418">Kinase</keyword>
<protein>
    <recommendedName>
        <fullName evidence="6">non-specific serine/threonine protein kinase</fullName>
        <ecNumber evidence="6">2.7.11.1</ecNumber>
    </recommendedName>
</protein>
<keyword evidence="7" id="KW-1003">Cell membrane</keyword>
<gene>
    <name evidence="25" type="ORF">NE237_017686</name>
</gene>
<comment type="catalytic activity">
    <reaction evidence="20">
        <text>L-threonyl-[protein] + ATP = O-phospho-L-threonyl-[protein] + ADP + H(+)</text>
        <dbReference type="Rhea" id="RHEA:46608"/>
        <dbReference type="Rhea" id="RHEA-COMP:11060"/>
        <dbReference type="Rhea" id="RHEA-COMP:11605"/>
        <dbReference type="ChEBI" id="CHEBI:15378"/>
        <dbReference type="ChEBI" id="CHEBI:30013"/>
        <dbReference type="ChEBI" id="CHEBI:30616"/>
        <dbReference type="ChEBI" id="CHEBI:61977"/>
        <dbReference type="ChEBI" id="CHEBI:456216"/>
        <dbReference type="EC" id="2.7.11.1"/>
    </reaction>
</comment>
<evidence type="ECO:0000256" key="20">
    <source>
        <dbReference type="ARBA" id="ARBA00047899"/>
    </source>
</evidence>
<evidence type="ECO:0000256" key="10">
    <source>
        <dbReference type="ARBA" id="ARBA00022692"/>
    </source>
</evidence>
<dbReference type="FunFam" id="2.60.120.200:FF:000086">
    <property type="entry name" value="L-type lectin-domain containing receptor kinase S.4"/>
    <property type="match status" value="1"/>
</dbReference>
<evidence type="ECO:0000256" key="8">
    <source>
        <dbReference type="ARBA" id="ARBA00022527"/>
    </source>
</evidence>
<evidence type="ECO:0000259" key="24">
    <source>
        <dbReference type="Pfam" id="PF00139"/>
    </source>
</evidence>
<dbReference type="EMBL" id="JAMYWD010000007">
    <property type="protein sequence ID" value="KAJ4965837.1"/>
    <property type="molecule type" value="Genomic_DNA"/>
</dbReference>
<dbReference type="InterPro" id="IPR013320">
    <property type="entry name" value="ConA-like_dom_sf"/>
</dbReference>
<evidence type="ECO:0000256" key="14">
    <source>
        <dbReference type="ARBA" id="ARBA00022777"/>
    </source>
</evidence>
<comment type="catalytic activity">
    <reaction evidence="21">
        <text>L-seryl-[protein] + ATP = O-phospho-L-seryl-[protein] + ADP + H(+)</text>
        <dbReference type="Rhea" id="RHEA:17989"/>
        <dbReference type="Rhea" id="RHEA-COMP:9863"/>
        <dbReference type="Rhea" id="RHEA-COMP:11604"/>
        <dbReference type="ChEBI" id="CHEBI:15378"/>
        <dbReference type="ChEBI" id="CHEBI:29999"/>
        <dbReference type="ChEBI" id="CHEBI:30616"/>
        <dbReference type="ChEBI" id="CHEBI:83421"/>
        <dbReference type="ChEBI" id="CHEBI:456216"/>
        <dbReference type="EC" id="2.7.11.1"/>
    </reaction>
</comment>
<keyword evidence="16 22" id="KW-1133">Transmembrane helix</keyword>
<evidence type="ECO:0000256" key="21">
    <source>
        <dbReference type="ARBA" id="ARBA00048679"/>
    </source>
</evidence>
<dbReference type="GO" id="GO:0005886">
    <property type="term" value="C:plasma membrane"/>
    <property type="evidence" value="ECO:0007669"/>
    <property type="project" value="UniProtKB-SubCell"/>
</dbReference>
<dbReference type="EC" id="2.7.11.1" evidence="6"/>
<comment type="similarity">
    <text evidence="5">In the C-terminal section; belongs to the protein kinase superfamily. Ser/Thr protein kinase family.</text>
</comment>
<accession>A0A9Q0K8I2</accession>
<evidence type="ECO:0000256" key="23">
    <source>
        <dbReference type="SAM" id="SignalP"/>
    </source>
</evidence>
<evidence type="ECO:0000313" key="25">
    <source>
        <dbReference type="EMBL" id="KAJ4965837.1"/>
    </source>
</evidence>
<dbReference type="PANTHER" id="PTHR32401">
    <property type="entry name" value="CONCANAVALIN A-LIKE LECTIN FAMILY PROTEIN"/>
    <property type="match status" value="1"/>
</dbReference>
<evidence type="ECO:0000256" key="15">
    <source>
        <dbReference type="ARBA" id="ARBA00022840"/>
    </source>
</evidence>
<organism evidence="25 26">
    <name type="scientific">Protea cynaroides</name>
    <dbReference type="NCBI Taxonomy" id="273540"/>
    <lineage>
        <taxon>Eukaryota</taxon>
        <taxon>Viridiplantae</taxon>
        <taxon>Streptophyta</taxon>
        <taxon>Embryophyta</taxon>
        <taxon>Tracheophyta</taxon>
        <taxon>Spermatophyta</taxon>
        <taxon>Magnoliopsida</taxon>
        <taxon>Proteales</taxon>
        <taxon>Proteaceae</taxon>
        <taxon>Protea</taxon>
    </lineage>
</organism>
<sequence length="315" mass="34574">MKAFRVFLQLLFFASVVAETSFIYNGFHNVNLSLYDASYITPDGILSVISYSPKNIGHAFYPSPLQLKPNTSATTLSFSTTFVFSISPMYPKIGGHGLAFVLSSTKEPRDCLPNQYLGLPNDTTDAKFSTHLVAVEFDVVQNIELSDINDNHIGIDINSLISNISQPAAYFNGNGSNQTHSIDLKSGIPITAWIEYSGKEKLMNIAISPFPSPRPDKPLISFPLDLSSVIDEYMHVGFSASTGLLFAAHDVLGWSFSIDRKAEDLDLSKLPSLMKAKKKLHRKGFGVGIALASATLALLMILGGLQNDLFKEYFY</sequence>
<dbReference type="Gene3D" id="2.60.120.200">
    <property type="match status" value="1"/>
</dbReference>
<dbReference type="Proteomes" id="UP001141806">
    <property type="component" value="Unassembled WGS sequence"/>
</dbReference>
<keyword evidence="17 22" id="KW-0472">Membrane</keyword>
<dbReference type="GO" id="GO:0004674">
    <property type="term" value="F:protein serine/threonine kinase activity"/>
    <property type="evidence" value="ECO:0007669"/>
    <property type="project" value="UniProtKB-KW"/>
</dbReference>
<evidence type="ECO:0000256" key="2">
    <source>
        <dbReference type="ARBA" id="ARBA00004479"/>
    </source>
</evidence>
<feature type="signal peptide" evidence="23">
    <location>
        <begin position="1"/>
        <end position="18"/>
    </location>
</feature>
<keyword evidence="19" id="KW-0325">Glycoprotein</keyword>
<evidence type="ECO:0000256" key="4">
    <source>
        <dbReference type="ARBA" id="ARBA00008536"/>
    </source>
</evidence>
<evidence type="ECO:0000313" key="26">
    <source>
        <dbReference type="Proteomes" id="UP001141806"/>
    </source>
</evidence>
<name>A0A9Q0K8I2_9MAGN</name>
<keyword evidence="12" id="KW-0430">Lectin</keyword>
<evidence type="ECO:0000256" key="6">
    <source>
        <dbReference type="ARBA" id="ARBA00012513"/>
    </source>
</evidence>
<evidence type="ECO:0000256" key="17">
    <source>
        <dbReference type="ARBA" id="ARBA00023136"/>
    </source>
</evidence>
<evidence type="ECO:0000256" key="7">
    <source>
        <dbReference type="ARBA" id="ARBA00022475"/>
    </source>
</evidence>
<keyword evidence="15" id="KW-0067">ATP-binding</keyword>
<comment type="caution">
    <text evidence="25">The sequence shown here is derived from an EMBL/GenBank/DDBJ whole genome shotgun (WGS) entry which is preliminary data.</text>
</comment>
<keyword evidence="8" id="KW-0723">Serine/threonine-protein kinase</keyword>
<dbReference type="GO" id="GO:0030246">
    <property type="term" value="F:carbohydrate binding"/>
    <property type="evidence" value="ECO:0007669"/>
    <property type="project" value="UniProtKB-KW"/>
</dbReference>
<keyword evidence="11 23" id="KW-0732">Signal</keyword>
<feature type="domain" description="Legume lectin" evidence="24">
    <location>
        <begin position="20"/>
        <end position="271"/>
    </location>
</feature>
<dbReference type="OrthoDB" id="543442at2759"/>
<proteinExistence type="inferred from homology"/>
<dbReference type="SUPFAM" id="SSF49899">
    <property type="entry name" value="Concanavalin A-like lectins/glucanases"/>
    <property type="match status" value="1"/>
</dbReference>
<dbReference type="GO" id="GO:0005524">
    <property type="term" value="F:ATP binding"/>
    <property type="evidence" value="ECO:0007669"/>
    <property type="project" value="UniProtKB-KW"/>
</dbReference>
<dbReference type="InterPro" id="IPR001220">
    <property type="entry name" value="Legume_lectin_dom"/>
</dbReference>
<keyword evidence="18" id="KW-0675">Receptor</keyword>
<keyword evidence="9" id="KW-0808">Transferase</keyword>
<reference evidence="25" key="1">
    <citation type="journal article" date="2023" name="Plant J.">
        <title>The genome of the king protea, Protea cynaroides.</title>
        <authorList>
            <person name="Chang J."/>
            <person name="Duong T.A."/>
            <person name="Schoeman C."/>
            <person name="Ma X."/>
            <person name="Roodt D."/>
            <person name="Barker N."/>
            <person name="Li Z."/>
            <person name="Van de Peer Y."/>
            <person name="Mizrachi E."/>
        </authorList>
    </citation>
    <scope>NUCLEOTIDE SEQUENCE</scope>
    <source>
        <tissue evidence="25">Young leaves</tissue>
    </source>
</reference>
<comment type="subcellular location">
    <subcellularLocation>
        <location evidence="1">Cell membrane</location>
    </subcellularLocation>
    <subcellularLocation>
        <location evidence="2">Membrane</location>
        <topology evidence="2">Single-pass type I membrane protein</topology>
    </subcellularLocation>
</comment>
<keyword evidence="10 22" id="KW-0812">Transmembrane</keyword>
<evidence type="ECO:0000256" key="16">
    <source>
        <dbReference type="ARBA" id="ARBA00022989"/>
    </source>
</evidence>
<evidence type="ECO:0000256" key="3">
    <source>
        <dbReference type="ARBA" id="ARBA00007606"/>
    </source>
</evidence>
<comment type="similarity">
    <text evidence="3">Belongs to the leguminous lectin family.</text>
</comment>
<dbReference type="Pfam" id="PF00139">
    <property type="entry name" value="Lectin_legB"/>
    <property type="match status" value="1"/>
</dbReference>
<evidence type="ECO:0000256" key="11">
    <source>
        <dbReference type="ARBA" id="ARBA00022729"/>
    </source>
</evidence>
<evidence type="ECO:0000256" key="13">
    <source>
        <dbReference type="ARBA" id="ARBA00022741"/>
    </source>
</evidence>
<feature type="chain" id="PRO_5040184499" description="non-specific serine/threonine protein kinase" evidence="23">
    <location>
        <begin position="19"/>
        <end position="315"/>
    </location>
</feature>